<dbReference type="PANTHER" id="PTHR46566">
    <property type="entry name" value="1-PHOSPHOFRUCTOKINASE-RELATED"/>
    <property type="match status" value="1"/>
</dbReference>
<evidence type="ECO:0000313" key="10">
    <source>
        <dbReference type="EMBL" id="SOD98208.1"/>
    </source>
</evidence>
<keyword evidence="5 8" id="KW-0067">ATP-binding</keyword>
<dbReference type="InterPro" id="IPR017583">
    <property type="entry name" value="Tagatose/fructose_Pkinase"/>
</dbReference>
<dbReference type="CDD" id="cd01164">
    <property type="entry name" value="FruK_PfkB_like"/>
    <property type="match status" value="1"/>
</dbReference>
<dbReference type="Proteomes" id="UP000219621">
    <property type="component" value="Unassembled WGS sequence"/>
</dbReference>
<evidence type="ECO:0000313" key="11">
    <source>
        <dbReference type="Proteomes" id="UP000219621"/>
    </source>
</evidence>
<comment type="similarity">
    <text evidence="1 7 8">Belongs to the carbohydrate kinase PfkB family.</text>
</comment>
<evidence type="ECO:0000256" key="5">
    <source>
        <dbReference type="ARBA" id="ARBA00022840"/>
    </source>
</evidence>
<dbReference type="Gene3D" id="3.40.1190.20">
    <property type="match status" value="1"/>
</dbReference>
<reference evidence="11" key="1">
    <citation type="submission" date="2017-09" db="EMBL/GenBank/DDBJ databases">
        <authorList>
            <person name="Varghese N."/>
            <person name="Submissions S."/>
        </authorList>
    </citation>
    <scope>NUCLEOTIDE SEQUENCE [LARGE SCALE GENOMIC DNA]</scope>
    <source>
        <strain evidence="11">USBA 140</strain>
    </source>
</reference>
<keyword evidence="2 7" id="KW-0808">Transferase</keyword>
<gene>
    <name evidence="10" type="ORF">SAMN05421508_107247</name>
</gene>
<dbReference type="AlphaFoldDB" id="A0A286GRQ4"/>
<evidence type="ECO:0000256" key="3">
    <source>
        <dbReference type="ARBA" id="ARBA00022741"/>
    </source>
</evidence>
<dbReference type="GO" id="GO:0044281">
    <property type="term" value="P:small molecule metabolic process"/>
    <property type="evidence" value="ECO:0007669"/>
    <property type="project" value="UniProtKB-ARBA"/>
</dbReference>
<dbReference type="PROSITE" id="PS00584">
    <property type="entry name" value="PFKB_KINASES_2"/>
    <property type="match status" value="1"/>
</dbReference>
<evidence type="ECO:0000256" key="1">
    <source>
        <dbReference type="ARBA" id="ARBA00010688"/>
    </source>
</evidence>
<dbReference type="GO" id="GO:0016052">
    <property type="term" value="P:carbohydrate catabolic process"/>
    <property type="evidence" value="ECO:0007669"/>
    <property type="project" value="UniProtKB-ARBA"/>
</dbReference>
<protein>
    <recommendedName>
        <fullName evidence="7">Phosphofructokinase</fullName>
    </recommendedName>
</protein>
<dbReference type="InterPro" id="IPR002173">
    <property type="entry name" value="Carboh/pur_kinase_PfkB_CS"/>
</dbReference>
<dbReference type="EMBL" id="OCNJ01000007">
    <property type="protein sequence ID" value="SOD98208.1"/>
    <property type="molecule type" value="Genomic_DNA"/>
</dbReference>
<feature type="domain" description="Carbohydrate kinase PfkB" evidence="9">
    <location>
        <begin position="28"/>
        <end position="303"/>
    </location>
</feature>
<dbReference type="SUPFAM" id="SSF53613">
    <property type="entry name" value="Ribokinase-like"/>
    <property type="match status" value="1"/>
</dbReference>
<dbReference type="PIRSF" id="PIRSF000535">
    <property type="entry name" value="1PFK/6PFK/LacC"/>
    <property type="match status" value="1"/>
</dbReference>
<proteinExistence type="inferred from homology"/>
<keyword evidence="11" id="KW-1185">Reference proteome</keyword>
<comment type="function">
    <text evidence="8">Catalyzes the ATP-dependent phosphorylation of fructose-l-phosphate to fructose-l,6-bisphosphate.</text>
</comment>
<dbReference type="NCBIfam" id="TIGR03828">
    <property type="entry name" value="pfkB"/>
    <property type="match status" value="1"/>
</dbReference>
<organism evidence="10 11">
    <name type="scientific">Caenispirillum bisanense</name>
    <dbReference type="NCBI Taxonomy" id="414052"/>
    <lineage>
        <taxon>Bacteria</taxon>
        <taxon>Pseudomonadati</taxon>
        <taxon>Pseudomonadota</taxon>
        <taxon>Alphaproteobacteria</taxon>
        <taxon>Rhodospirillales</taxon>
        <taxon>Novispirillaceae</taxon>
        <taxon>Caenispirillum</taxon>
    </lineage>
</organism>
<dbReference type="PROSITE" id="PS00583">
    <property type="entry name" value="PFKB_KINASES_1"/>
    <property type="match status" value="1"/>
</dbReference>
<name>A0A286GRQ4_9PROT</name>
<dbReference type="FunFam" id="3.40.1190.20:FF:000001">
    <property type="entry name" value="Phosphofructokinase"/>
    <property type="match status" value="1"/>
</dbReference>
<dbReference type="InterPro" id="IPR022463">
    <property type="entry name" value="1-PFruKinase"/>
</dbReference>
<evidence type="ECO:0000256" key="7">
    <source>
        <dbReference type="PIRNR" id="PIRNR000535"/>
    </source>
</evidence>
<dbReference type="GO" id="GO:0005829">
    <property type="term" value="C:cytosol"/>
    <property type="evidence" value="ECO:0007669"/>
    <property type="project" value="TreeGrafter"/>
</dbReference>
<dbReference type="Pfam" id="PF00294">
    <property type="entry name" value="PfkB"/>
    <property type="match status" value="1"/>
</dbReference>
<comment type="catalytic activity">
    <reaction evidence="6 8">
        <text>beta-D-fructose 1-phosphate + ATP = beta-D-fructose 1,6-bisphosphate + ADP + H(+)</text>
        <dbReference type="Rhea" id="RHEA:14213"/>
        <dbReference type="ChEBI" id="CHEBI:15378"/>
        <dbReference type="ChEBI" id="CHEBI:30616"/>
        <dbReference type="ChEBI" id="CHEBI:32966"/>
        <dbReference type="ChEBI" id="CHEBI:138881"/>
        <dbReference type="ChEBI" id="CHEBI:456216"/>
        <dbReference type="EC" id="2.7.1.56"/>
    </reaction>
</comment>
<evidence type="ECO:0000259" key="9">
    <source>
        <dbReference type="Pfam" id="PF00294"/>
    </source>
</evidence>
<evidence type="ECO:0000256" key="2">
    <source>
        <dbReference type="ARBA" id="ARBA00022679"/>
    </source>
</evidence>
<dbReference type="InterPro" id="IPR029056">
    <property type="entry name" value="Ribokinase-like"/>
</dbReference>
<accession>A0A286GRQ4</accession>
<evidence type="ECO:0000256" key="6">
    <source>
        <dbReference type="ARBA" id="ARBA00047745"/>
    </source>
</evidence>
<dbReference type="NCBIfam" id="TIGR03168">
    <property type="entry name" value="1-PFK"/>
    <property type="match status" value="1"/>
</dbReference>
<evidence type="ECO:0000256" key="8">
    <source>
        <dbReference type="RuleBase" id="RU369061"/>
    </source>
</evidence>
<dbReference type="GO" id="GO:0008662">
    <property type="term" value="F:1-phosphofructokinase activity"/>
    <property type="evidence" value="ECO:0007669"/>
    <property type="project" value="UniProtKB-UniRule"/>
</dbReference>
<dbReference type="GO" id="GO:0005524">
    <property type="term" value="F:ATP binding"/>
    <property type="evidence" value="ECO:0007669"/>
    <property type="project" value="UniProtKB-UniRule"/>
</dbReference>
<dbReference type="InterPro" id="IPR011611">
    <property type="entry name" value="PfkB_dom"/>
</dbReference>
<dbReference type="OrthoDB" id="9801219at2"/>
<dbReference type="PANTHER" id="PTHR46566:SF5">
    <property type="entry name" value="1-PHOSPHOFRUCTOKINASE"/>
    <property type="match status" value="1"/>
</dbReference>
<keyword evidence="3 8" id="KW-0547">Nucleotide-binding</keyword>
<dbReference type="RefSeq" id="WP_097280342.1">
    <property type="nucleotide sequence ID" value="NZ_OCNJ01000007.1"/>
</dbReference>
<evidence type="ECO:0000256" key="4">
    <source>
        <dbReference type="ARBA" id="ARBA00022777"/>
    </source>
</evidence>
<sequence>MPDRTVRVCTVTLNPAIDLTAGMRDFRPGRVNRIAWDRADPGGKGVNVASFLADFGVGVSVTGLMGLENARPFADLFAQKGIADRFIGLAGRTRTNVKLIDEAAAGEAAVTDLNFPGPTATPAALEEVGATLDALAADHEVFVLSGSVPAGVEDDVYARLIARLKGRGRKVILDASGAPLRHGVGAGPALIKPNIHELRELVGRVGDDPAEVAAAARDLMDRGVGSVVVSLGGEGAVLVEPGEAVHAAPLSVAVASTVGAGDAMVAGLVLGLLRGLSLADRARLATAFSAAALTTLGPRLPPPAEVEARMSDVRITPLPR</sequence>
<keyword evidence="4 8" id="KW-0418">Kinase</keyword>